<dbReference type="EMBL" id="JARKIF010000022">
    <property type="protein sequence ID" value="KAJ7616663.1"/>
    <property type="molecule type" value="Genomic_DNA"/>
</dbReference>
<keyword evidence="2" id="KW-1185">Reference proteome</keyword>
<organism evidence="1 2">
    <name type="scientific">Roridomyces roridus</name>
    <dbReference type="NCBI Taxonomy" id="1738132"/>
    <lineage>
        <taxon>Eukaryota</taxon>
        <taxon>Fungi</taxon>
        <taxon>Dikarya</taxon>
        <taxon>Basidiomycota</taxon>
        <taxon>Agaricomycotina</taxon>
        <taxon>Agaricomycetes</taxon>
        <taxon>Agaricomycetidae</taxon>
        <taxon>Agaricales</taxon>
        <taxon>Marasmiineae</taxon>
        <taxon>Mycenaceae</taxon>
        <taxon>Roridomyces</taxon>
    </lineage>
</organism>
<accession>A0AAD7FF55</accession>
<reference evidence="1" key="1">
    <citation type="submission" date="2023-03" db="EMBL/GenBank/DDBJ databases">
        <title>Massive genome expansion in bonnet fungi (Mycena s.s.) driven by repeated elements and novel gene families across ecological guilds.</title>
        <authorList>
            <consortium name="Lawrence Berkeley National Laboratory"/>
            <person name="Harder C.B."/>
            <person name="Miyauchi S."/>
            <person name="Viragh M."/>
            <person name="Kuo A."/>
            <person name="Thoen E."/>
            <person name="Andreopoulos B."/>
            <person name="Lu D."/>
            <person name="Skrede I."/>
            <person name="Drula E."/>
            <person name="Henrissat B."/>
            <person name="Morin E."/>
            <person name="Kohler A."/>
            <person name="Barry K."/>
            <person name="LaButti K."/>
            <person name="Morin E."/>
            <person name="Salamov A."/>
            <person name="Lipzen A."/>
            <person name="Mereny Z."/>
            <person name="Hegedus B."/>
            <person name="Baldrian P."/>
            <person name="Stursova M."/>
            <person name="Weitz H."/>
            <person name="Taylor A."/>
            <person name="Grigoriev I.V."/>
            <person name="Nagy L.G."/>
            <person name="Martin F."/>
            <person name="Kauserud H."/>
        </authorList>
    </citation>
    <scope>NUCLEOTIDE SEQUENCE</scope>
    <source>
        <strain evidence="1">9284</strain>
    </source>
</reference>
<evidence type="ECO:0000313" key="1">
    <source>
        <dbReference type="EMBL" id="KAJ7616663.1"/>
    </source>
</evidence>
<comment type="caution">
    <text evidence="1">The sequence shown here is derived from an EMBL/GenBank/DDBJ whole genome shotgun (WGS) entry which is preliminary data.</text>
</comment>
<protein>
    <submittedName>
        <fullName evidence="1">Uncharacterized protein</fullName>
    </submittedName>
</protein>
<gene>
    <name evidence="1" type="ORF">FB45DRAFT_873111</name>
</gene>
<sequence length="171" mass="18317">MNASTASIIHLQNITSFESPGLLPIIYATLDPALIPPLDLVDTITDASSRPSCIDSAIPVILCLAIVTTNPSFSPNALVNLCPRLRAWIEFCSDFESVLSSPPETVTLQTSLSVSWGSEPGWSHPPAEFDVRLPQLGQQSCLSGPNVDDILMVRSTPMLALSDLRGSPRSC</sequence>
<evidence type="ECO:0000313" key="2">
    <source>
        <dbReference type="Proteomes" id="UP001221142"/>
    </source>
</evidence>
<proteinExistence type="predicted"/>
<dbReference type="Proteomes" id="UP001221142">
    <property type="component" value="Unassembled WGS sequence"/>
</dbReference>
<dbReference type="AlphaFoldDB" id="A0AAD7FF55"/>
<name>A0AAD7FF55_9AGAR</name>